<gene>
    <name evidence="7" type="ORF">GH807_00275</name>
</gene>
<evidence type="ECO:0000256" key="4">
    <source>
        <dbReference type="ARBA" id="ARBA00022840"/>
    </source>
</evidence>
<dbReference type="PANTHER" id="PTHR41299">
    <property type="entry name" value="THIAMINE PYROPHOSPHOKINASE"/>
    <property type="match status" value="1"/>
</dbReference>
<dbReference type="Pfam" id="PF04265">
    <property type="entry name" value="TPK_B1_binding"/>
    <property type="match status" value="1"/>
</dbReference>
<name>A0ABR6WG35_9FIRM</name>
<keyword evidence="2" id="KW-0547">Nucleotide-binding</keyword>
<evidence type="ECO:0000256" key="1">
    <source>
        <dbReference type="ARBA" id="ARBA00022679"/>
    </source>
</evidence>
<dbReference type="SUPFAM" id="SSF63999">
    <property type="entry name" value="Thiamin pyrophosphokinase, catalytic domain"/>
    <property type="match status" value="1"/>
</dbReference>
<comment type="caution">
    <text evidence="7">The sequence shown here is derived from an EMBL/GenBank/DDBJ whole genome shotgun (WGS) entry which is preliminary data.</text>
</comment>
<keyword evidence="3" id="KW-0418">Kinase</keyword>
<dbReference type="InterPro" id="IPR006282">
    <property type="entry name" value="Thi_PPkinase"/>
</dbReference>
<dbReference type="RefSeq" id="WP_148602117.1">
    <property type="nucleotide sequence ID" value="NZ_RXYB01000001.1"/>
</dbReference>
<accession>A0ABR6WG35</accession>
<protein>
    <recommendedName>
        <fullName evidence="5">Thiamine diphosphokinase</fullName>
        <ecNumber evidence="5">2.7.6.2</ecNumber>
    </recommendedName>
</protein>
<dbReference type="InterPro" id="IPR007371">
    <property type="entry name" value="TPK_catalytic"/>
</dbReference>
<evidence type="ECO:0000256" key="3">
    <source>
        <dbReference type="ARBA" id="ARBA00022777"/>
    </source>
</evidence>
<dbReference type="NCBIfam" id="TIGR01378">
    <property type="entry name" value="thi_PPkinase"/>
    <property type="match status" value="1"/>
</dbReference>
<dbReference type="Pfam" id="PF04263">
    <property type="entry name" value="TPK_catalytic"/>
    <property type="match status" value="1"/>
</dbReference>
<dbReference type="PANTHER" id="PTHR41299:SF1">
    <property type="entry name" value="THIAMINE PYROPHOSPHOKINASE"/>
    <property type="match status" value="1"/>
</dbReference>
<reference evidence="7 8" key="1">
    <citation type="journal article" date="2020" name="mSystems">
        <title>Defining Genomic and Predicted Metabolic Features of the Acetobacterium Genus.</title>
        <authorList>
            <person name="Ross D.E."/>
            <person name="Marshall C.W."/>
            <person name="Gulliver D."/>
            <person name="May H.D."/>
            <person name="Norman R.S."/>
        </authorList>
    </citation>
    <scope>NUCLEOTIDE SEQUENCE [LARGE SCALE GENOMIC DNA]</scope>
    <source>
        <strain evidence="7 8">DSM 9173</strain>
    </source>
</reference>
<dbReference type="InterPro" id="IPR036371">
    <property type="entry name" value="TPK_B1-bd_sf"/>
</dbReference>
<dbReference type="EMBL" id="WJBB01000001">
    <property type="protein sequence ID" value="MBC3795486.1"/>
    <property type="molecule type" value="Genomic_DNA"/>
</dbReference>
<keyword evidence="1 7" id="KW-0808">Transferase</keyword>
<sequence>MNVIIFTNGDYTSLEFYEAYIKRINQPYIICADGGANFAKKLNIMPDIILGDMDSISRETTAFYRNVKYKRYPVRKDETDTELAINHAIKMGASEVTILGALGSRLDHSLGNIFLLTCFLDVGIKGKIVNEKNIIFLIKENETFEFPIGTVVSLLPIGGDVEEINISGFEYPIVNGRMTMNKPYGISNVVIHQEQKIAFEKGLLLVIISED</sequence>
<dbReference type="SMART" id="SM00983">
    <property type="entry name" value="TPK_B1_binding"/>
    <property type="match status" value="1"/>
</dbReference>
<dbReference type="Proteomes" id="UP000653358">
    <property type="component" value="Unassembled WGS sequence"/>
</dbReference>
<dbReference type="CDD" id="cd07995">
    <property type="entry name" value="TPK"/>
    <property type="match status" value="1"/>
</dbReference>
<evidence type="ECO:0000256" key="2">
    <source>
        <dbReference type="ARBA" id="ARBA00022741"/>
    </source>
</evidence>
<dbReference type="EC" id="2.7.6.2" evidence="5"/>
<organism evidence="7 8">
    <name type="scientific">Acetobacterium tundrae</name>
    <dbReference type="NCBI Taxonomy" id="132932"/>
    <lineage>
        <taxon>Bacteria</taxon>
        <taxon>Bacillati</taxon>
        <taxon>Bacillota</taxon>
        <taxon>Clostridia</taxon>
        <taxon>Eubacteriales</taxon>
        <taxon>Eubacteriaceae</taxon>
        <taxon>Acetobacterium</taxon>
    </lineage>
</organism>
<proteinExistence type="predicted"/>
<evidence type="ECO:0000259" key="6">
    <source>
        <dbReference type="SMART" id="SM00983"/>
    </source>
</evidence>
<evidence type="ECO:0000313" key="8">
    <source>
        <dbReference type="Proteomes" id="UP000653358"/>
    </source>
</evidence>
<feature type="domain" description="Thiamin pyrophosphokinase thiamin-binding" evidence="6">
    <location>
        <begin position="131"/>
        <end position="205"/>
    </location>
</feature>
<dbReference type="InterPro" id="IPR036759">
    <property type="entry name" value="TPK_catalytic_sf"/>
</dbReference>
<keyword evidence="4" id="KW-0067">ATP-binding</keyword>
<dbReference type="InterPro" id="IPR007373">
    <property type="entry name" value="Thiamin_PyroPKinase_B1-bd"/>
</dbReference>
<dbReference type="GO" id="GO:0004788">
    <property type="term" value="F:thiamine diphosphokinase activity"/>
    <property type="evidence" value="ECO:0007669"/>
    <property type="project" value="UniProtKB-EC"/>
</dbReference>
<dbReference type="Gene3D" id="3.40.50.10240">
    <property type="entry name" value="Thiamin pyrophosphokinase, catalytic domain"/>
    <property type="match status" value="1"/>
</dbReference>
<evidence type="ECO:0000313" key="7">
    <source>
        <dbReference type="EMBL" id="MBC3795486.1"/>
    </source>
</evidence>
<dbReference type="InterPro" id="IPR053149">
    <property type="entry name" value="TPK"/>
</dbReference>
<evidence type="ECO:0000256" key="5">
    <source>
        <dbReference type="NCBIfam" id="TIGR01378"/>
    </source>
</evidence>
<keyword evidence="8" id="KW-1185">Reference proteome</keyword>
<dbReference type="SUPFAM" id="SSF63862">
    <property type="entry name" value="Thiamin pyrophosphokinase, substrate-binding domain"/>
    <property type="match status" value="1"/>
</dbReference>